<evidence type="ECO:0000259" key="14">
    <source>
        <dbReference type="Pfam" id="PF09398"/>
    </source>
</evidence>
<gene>
    <name evidence="15" type="ORF">Vbra_10753</name>
</gene>
<comment type="similarity">
    <text evidence="4">Belongs to the CEP43 family.</text>
</comment>
<dbReference type="AlphaFoldDB" id="A0A0G4H6S8"/>
<dbReference type="Proteomes" id="UP000041254">
    <property type="component" value="Unassembled WGS sequence"/>
</dbReference>
<name>A0A0G4H6S8_VITBC</name>
<evidence type="ECO:0000256" key="5">
    <source>
        <dbReference type="ARBA" id="ARBA00022490"/>
    </source>
</evidence>
<dbReference type="InterPro" id="IPR006594">
    <property type="entry name" value="LisH"/>
</dbReference>
<dbReference type="GO" id="GO:0034451">
    <property type="term" value="C:centriolar satellite"/>
    <property type="evidence" value="ECO:0007669"/>
    <property type="project" value="UniProtKB-SubCell"/>
</dbReference>
<evidence type="ECO:0000256" key="12">
    <source>
        <dbReference type="ARBA" id="ARBA00081996"/>
    </source>
</evidence>
<evidence type="ECO:0000256" key="10">
    <source>
        <dbReference type="ARBA" id="ARBA00070736"/>
    </source>
</evidence>
<evidence type="ECO:0000256" key="2">
    <source>
        <dbReference type="ARBA" id="ARBA00004463"/>
    </source>
</evidence>
<organism evidence="15 16">
    <name type="scientific">Vitrella brassicaformis (strain CCMP3155)</name>
    <dbReference type="NCBI Taxonomy" id="1169540"/>
    <lineage>
        <taxon>Eukaryota</taxon>
        <taxon>Sar</taxon>
        <taxon>Alveolata</taxon>
        <taxon>Colpodellida</taxon>
        <taxon>Vitrellaceae</taxon>
        <taxon>Vitrella</taxon>
    </lineage>
</organism>
<feature type="compositionally biased region" description="Acidic residues" evidence="13">
    <location>
        <begin position="195"/>
        <end position="204"/>
    </location>
</feature>
<dbReference type="PROSITE" id="PS50896">
    <property type="entry name" value="LISH"/>
    <property type="match status" value="1"/>
</dbReference>
<dbReference type="GO" id="GO:0034453">
    <property type="term" value="P:microtubule anchoring"/>
    <property type="evidence" value="ECO:0007669"/>
    <property type="project" value="InterPro"/>
</dbReference>
<feature type="compositionally biased region" description="Pro residues" evidence="13">
    <location>
        <begin position="244"/>
        <end position="256"/>
    </location>
</feature>
<dbReference type="PANTHER" id="PTHR15431">
    <property type="entry name" value="FGFR1 ONCOGENE PARTNER/LISH DOMAIN-CONTAINING PROTEIN"/>
    <property type="match status" value="1"/>
</dbReference>
<feature type="compositionally biased region" description="Acidic residues" evidence="13">
    <location>
        <begin position="281"/>
        <end position="290"/>
    </location>
</feature>
<feature type="region of interest" description="Disordered" evidence="13">
    <location>
        <begin position="181"/>
        <end position="341"/>
    </location>
</feature>
<dbReference type="GO" id="GO:0005929">
    <property type="term" value="C:cilium"/>
    <property type="evidence" value="ECO:0007669"/>
    <property type="project" value="UniProtKB-ARBA"/>
</dbReference>
<accession>A0A0G4H6S8</accession>
<keyword evidence="16" id="KW-1185">Reference proteome</keyword>
<dbReference type="InParanoid" id="A0A0G4H6S8"/>
<evidence type="ECO:0000256" key="13">
    <source>
        <dbReference type="SAM" id="MobiDB-lite"/>
    </source>
</evidence>
<evidence type="ECO:0000313" key="16">
    <source>
        <dbReference type="Proteomes" id="UP000041254"/>
    </source>
</evidence>
<dbReference type="VEuPathDB" id="CryptoDB:Vbra_10753"/>
<keyword evidence="8" id="KW-0966">Cell projection</keyword>
<evidence type="ECO:0000256" key="3">
    <source>
        <dbReference type="ARBA" id="ARBA00004607"/>
    </source>
</evidence>
<dbReference type="EMBL" id="CDMY01001040">
    <property type="protein sequence ID" value="CEM39555.1"/>
    <property type="molecule type" value="Genomic_DNA"/>
</dbReference>
<evidence type="ECO:0000256" key="1">
    <source>
        <dbReference type="ARBA" id="ARBA00004120"/>
    </source>
</evidence>
<feature type="region of interest" description="Disordered" evidence="13">
    <location>
        <begin position="124"/>
        <end position="163"/>
    </location>
</feature>
<proteinExistence type="inferred from homology"/>
<feature type="region of interest" description="Disordered" evidence="13">
    <location>
        <begin position="363"/>
        <end position="385"/>
    </location>
</feature>
<dbReference type="Gene3D" id="1.20.960.40">
    <property type="match status" value="1"/>
</dbReference>
<evidence type="ECO:0000256" key="9">
    <source>
        <dbReference type="ARBA" id="ARBA00055043"/>
    </source>
</evidence>
<dbReference type="Pfam" id="PF09398">
    <property type="entry name" value="FOP_dimer"/>
    <property type="match status" value="1"/>
</dbReference>
<dbReference type="PANTHER" id="PTHR15431:SF4">
    <property type="entry name" value="PROTEIN TONNEAU 1B"/>
    <property type="match status" value="1"/>
</dbReference>
<protein>
    <recommendedName>
        <fullName evidence="10">Centrosomal protein 20</fullName>
    </recommendedName>
    <alternativeName>
        <fullName evidence="11">FGFR1OP N-terminal-like protein</fullName>
    </alternativeName>
    <alternativeName>
        <fullName evidence="12">LisH domain-containing protein FOPNL</fullName>
    </alternativeName>
</protein>
<dbReference type="OrthoDB" id="5970631at2759"/>
<sequence>MAASELREALVESLESRGVLRDIKARLRAEICRVLDDPGQGRPSLPPENLIINELIREYLEYNRYHQTLSVFLAESGQPETPPFDRRFLATELRLEEDFRTQSLPILYGLVHGLQSQLPAERLSSLPKRDRPPPSALTHQAMSVPTYPRRPQPHPQSSVVGRRAFVSGAALPRVDREGDGCLLRIDGRTPAVSDEQADEGDDREDFDRPLEAPADVPSSAWMPSEKQAPKQQTLMPPLSIPKKPATPSPASPPLPSSTPDRPVLKTIADLPSFREFPNLADTDEPSGQEEGEAKASAPRVVEALPASPLHDRGSSGRQLGTGESAMLLPPPPPAGVGVGVGVGGSVEESVVEEILMEEYRDDESLESFRQGGEVGRPMWMRGRGK</sequence>
<feature type="domain" description="FGFR1 oncogene partner (FOP) N-terminal dimerisation" evidence="14">
    <location>
        <begin position="51"/>
        <end position="111"/>
    </location>
</feature>
<evidence type="ECO:0000256" key="11">
    <source>
        <dbReference type="ARBA" id="ARBA00076755"/>
    </source>
</evidence>
<keyword evidence="6" id="KW-0970">Cilium biogenesis/degradation</keyword>
<comment type="subcellular location">
    <subcellularLocation>
        <location evidence="1">Cytoplasm</location>
        <location evidence="1">Cytoskeleton</location>
        <location evidence="1">Cilium basal body</location>
    </subcellularLocation>
    <subcellularLocation>
        <location evidence="3">Cytoplasm</location>
        <location evidence="3">Cytoskeleton</location>
        <location evidence="3">Microtubule organizing center</location>
        <location evidence="3">Centrosome</location>
        <location evidence="3">Centriolar satellite</location>
    </subcellularLocation>
    <subcellularLocation>
        <location evidence="2">Cytoplasmic granule</location>
    </subcellularLocation>
</comment>
<evidence type="ECO:0000256" key="6">
    <source>
        <dbReference type="ARBA" id="ARBA00022794"/>
    </source>
</evidence>
<dbReference type="GO" id="GO:0030030">
    <property type="term" value="P:cell projection organization"/>
    <property type="evidence" value="ECO:0007669"/>
    <property type="project" value="UniProtKB-KW"/>
</dbReference>
<keyword evidence="5" id="KW-0963">Cytoplasm</keyword>
<dbReference type="InterPro" id="IPR018993">
    <property type="entry name" value="FOP_dimerisation-dom_N"/>
</dbReference>
<dbReference type="FunFam" id="1.20.960.40:FF:000002">
    <property type="entry name" value="LisH domain-containing protein FOPNL"/>
    <property type="match status" value="1"/>
</dbReference>
<evidence type="ECO:0000256" key="4">
    <source>
        <dbReference type="ARBA" id="ARBA00005385"/>
    </source>
</evidence>
<evidence type="ECO:0000313" key="15">
    <source>
        <dbReference type="EMBL" id="CEM39555.1"/>
    </source>
</evidence>
<reference evidence="15 16" key="1">
    <citation type="submission" date="2014-11" db="EMBL/GenBank/DDBJ databases">
        <authorList>
            <person name="Zhu J."/>
            <person name="Qi W."/>
            <person name="Song R."/>
        </authorList>
    </citation>
    <scope>NUCLEOTIDE SEQUENCE [LARGE SCALE GENOMIC DNA]</scope>
</reference>
<evidence type="ECO:0000256" key="7">
    <source>
        <dbReference type="ARBA" id="ARBA00023212"/>
    </source>
</evidence>
<evidence type="ECO:0000256" key="8">
    <source>
        <dbReference type="ARBA" id="ARBA00023273"/>
    </source>
</evidence>
<dbReference type="STRING" id="1169540.A0A0G4H6S8"/>
<comment type="function">
    <text evidence="9">Involved in the biogenesis of cilia. Required for the recruitment of PLK1 to centrosomes and S phase progression.</text>
</comment>
<keyword evidence="7" id="KW-0206">Cytoskeleton</keyword>